<dbReference type="EMBL" id="QGNA01000002">
    <property type="protein sequence ID" value="PWS37151.1"/>
    <property type="molecule type" value="Genomic_DNA"/>
</dbReference>
<dbReference type="RefSeq" id="WP_109870260.1">
    <property type="nucleotide sequence ID" value="NZ_QGNA01000002.1"/>
</dbReference>
<protein>
    <submittedName>
        <fullName evidence="1">Uncharacterized protein</fullName>
    </submittedName>
</protein>
<dbReference type="AlphaFoldDB" id="A0A317FDJ6"/>
<comment type="caution">
    <text evidence="1">The sequence shown here is derived from an EMBL/GenBank/DDBJ whole genome shotgun (WGS) entry which is preliminary data.</text>
</comment>
<evidence type="ECO:0000313" key="2">
    <source>
        <dbReference type="Proteomes" id="UP000245765"/>
    </source>
</evidence>
<dbReference type="Proteomes" id="UP000245765">
    <property type="component" value="Unassembled WGS sequence"/>
</dbReference>
<name>A0A317FDJ6_9PROT</name>
<proteinExistence type="predicted"/>
<organism evidence="1 2">
    <name type="scientific">Falsiroseomonas bella</name>
    <dbReference type="NCBI Taxonomy" id="2184016"/>
    <lineage>
        <taxon>Bacteria</taxon>
        <taxon>Pseudomonadati</taxon>
        <taxon>Pseudomonadota</taxon>
        <taxon>Alphaproteobacteria</taxon>
        <taxon>Acetobacterales</taxon>
        <taxon>Roseomonadaceae</taxon>
        <taxon>Falsiroseomonas</taxon>
    </lineage>
</organism>
<evidence type="ECO:0000313" key="1">
    <source>
        <dbReference type="EMBL" id="PWS37151.1"/>
    </source>
</evidence>
<reference evidence="2" key="1">
    <citation type="submission" date="2018-05" db="EMBL/GenBank/DDBJ databases">
        <authorList>
            <person name="Du Z."/>
            <person name="Wang X."/>
        </authorList>
    </citation>
    <scope>NUCLEOTIDE SEQUENCE [LARGE SCALE GENOMIC DNA]</scope>
    <source>
        <strain evidence="2">CQN31</strain>
    </source>
</reference>
<dbReference type="OrthoDB" id="7265155at2"/>
<gene>
    <name evidence="1" type="ORF">DFH01_09805</name>
</gene>
<sequence>MPFDNNALIPLLANSGFTLWLYRTTDTRAEALGAGYFAQAANRLAAGDVMFLQAADALTLTTVRPNTVIPGGVVVDTATVPFRVNRSSAQKFSVRQLATALAMTLLLLPIGGTVVAGGTVEAQATVVGAIPTVDFSIADASGETVRGPQSAVVSNGAASASLPAPAPGNGYTLRVVAPAYPMLTDTSPPFSVGAAFTLLTQAGDVLLTEAGDRLLV</sequence>
<accession>A0A317FDJ6</accession>
<keyword evidence="2" id="KW-1185">Reference proteome</keyword>